<dbReference type="Proteomes" id="UP001597493">
    <property type="component" value="Unassembled WGS sequence"/>
</dbReference>
<evidence type="ECO:0000313" key="5">
    <source>
        <dbReference type="Proteomes" id="UP001597493"/>
    </source>
</evidence>
<dbReference type="Gene3D" id="1.10.10.10">
    <property type="entry name" value="Winged helix-like DNA-binding domain superfamily/Winged helix DNA-binding domain"/>
    <property type="match status" value="1"/>
</dbReference>
<organism evidence="4 5">
    <name type="scientific">Paenibacillus thailandensis</name>
    <dbReference type="NCBI Taxonomy" id="393250"/>
    <lineage>
        <taxon>Bacteria</taxon>
        <taxon>Bacillati</taxon>
        <taxon>Bacillota</taxon>
        <taxon>Bacilli</taxon>
        <taxon>Bacillales</taxon>
        <taxon>Paenibacillaceae</taxon>
        <taxon>Paenibacillus</taxon>
    </lineage>
</organism>
<dbReference type="InterPro" id="IPR000600">
    <property type="entry name" value="ROK"/>
</dbReference>
<dbReference type="EMBL" id="JBHUMY010000031">
    <property type="protein sequence ID" value="MFD2662644.1"/>
    <property type="molecule type" value="Genomic_DNA"/>
</dbReference>
<dbReference type="PANTHER" id="PTHR18964:SF149">
    <property type="entry name" value="BIFUNCTIONAL UDP-N-ACETYLGLUCOSAMINE 2-EPIMERASE_N-ACETYLMANNOSAMINE KINASE"/>
    <property type="match status" value="1"/>
</dbReference>
<keyword evidence="3" id="KW-0859">Xylose metabolism</keyword>
<dbReference type="InterPro" id="IPR036390">
    <property type="entry name" value="WH_DNA-bd_sf"/>
</dbReference>
<reference evidence="5" key="1">
    <citation type="journal article" date="2019" name="Int. J. Syst. Evol. Microbiol.">
        <title>The Global Catalogue of Microorganisms (GCM) 10K type strain sequencing project: providing services to taxonomists for standard genome sequencing and annotation.</title>
        <authorList>
            <consortium name="The Broad Institute Genomics Platform"/>
            <consortium name="The Broad Institute Genome Sequencing Center for Infectious Disease"/>
            <person name="Wu L."/>
            <person name="Ma J."/>
        </authorList>
    </citation>
    <scope>NUCLEOTIDE SEQUENCE [LARGE SCALE GENOMIC DNA]</scope>
    <source>
        <strain evidence="5">TISTR 1827</strain>
    </source>
</reference>
<evidence type="ECO:0000256" key="1">
    <source>
        <dbReference type="ARBA" id="ARBA00002486"/>
    </source>
</evidence>
<keyword evidence="5" id="KW-1185">Reference proteome</keyword>
<dbReference type="SUPFAM" id="SSF53067">
    <property type="entry name" value="Actin-like ATPase domain"/>
    <property type="match status" value="1"/>
</dbReference>
<gene>
    <name evidence="4" type="ORF">ACFSW5_20510</name>
</gene>
<comment type="similarity">
    <text evidence="2">Belongs to the ROK (NagC/XylR) family.</text>
</comment>
<evidence type="ECO:0000256" key="2">
    <source>
        <dbReference type="ARBA" id="ARBA00006479"/>
    </source>
</evidence>
<dbReference type="Pfam" id="PF00480">
    <property type="entry name" value="ROK"/>
    <property type="match status" value="1"/>
</dbReference>
<dbReference type="Gene3D" id="3.30.420.40">
    <property type="match status" value="2"/>
</dbReference>
<sequence>MGPAQNRMDVKTINKNRIYRYVYANGMTSKQGIAAGLGMSMPTVLQNVKELIAEGLLAETGTFESTGGRKAKAISIVPGARHAIGVEITRQHIGIVLVDLSGALLRQERLMQPFRAEDHYFRLLAEAIERFIDRCAVPRDSLLGVGISIPGIVSEDGMAIVSSHVIGVMSFATEAFTSRIPYPCFFANDANAACAAEIHGQAEMEASVYLSLSNSVGGAVYTTNSIYKGDNQRGGEFGHMTLVPGGDVCYCGKSGCLDAYCNAQVLSSLANGNLDDFFAKVDAGDRDAMAAWDRYMEHLAVALNNLRMAFDCNVIIGGYVGAYIDKHLPKLAAMVADRNTFERDGSYVKACRYTQEASAVGAALRHVDEFAVNVSLG</sequence>
<evidence type="ECO:0000256" key="3">
    <source>
        <dbReference type="ARBA" id="ARBA00022629"/>
    </source>
</evidence>
<keyword evidence="3" id="KW-0119">Carbohydrate metabolism</keyword>
<dbReference type="InterPro" id="IPR043129">
    <property type="entry name" value="ATPase_NBD"/>
</dbReference>
<dbReference type="InterPro" id="IPR036388">
    <property type="entry name" value="WH-like_DNA-bd_sf"/>
</dbReference>
<accession>A0ABW5R1P7</accession>
<proteinExistence type="inferred from homology"/>
<dbReference type="PANTHER" id="PTHR18964">
    <property type="entry name" value="ROK (REPRESSOR, ORF, KINASE) FAMILY"/>
    <property type="match status" value="1"/>
</dbReference>
<dbReference type="SUPFAM" id="SSF46785">
    <property type="entry name" value="Winged helix' DNA-binding domain"/>
    <property type="match status" value="1"/>
</dbReference>
<name>A0ABW5R1P7_9BACL</name>
<evidence type="ECO:0000313" key="4">
    <source>
        <dbReference type="EMBL" id="MFD2662644.1"/>
    </source>
</evidence>
<comment type="caution">
    <text evidence="4">The sequence shown here is derived from an EMBL/GenBank/DDBJ whole genome shotgun (WGS) entry which is preliminary data.</text>
</comment>
<dbReference type="RefSeq" id="WP_379277262.1">
    <property type="nucleotide sequence ID" value="NZ_JBHUGT010000043.1"/>
</dbReference>
<comment type="function">
    <text evidence="1">Transcriptional repressor of xylose-utilizing enzymes.</text>
</comment>
<protein>
    <submittedName>
        <fullName evidence="4">ROK family transcriptional regulator</fullName>
    </submittedName>
</protein>